<dbReference type="SUPFAM" id="SSF55136">
    <property type="entry name" value="Probable bacterial effector-binding domain"/>
    <property type="match status" value="1"/>
</dbReference>
<dbReference type="Gene3D" id="3.20.80.10">
    <property type="entry name" value="Regulatory factor, effector binding domain"/>
    <property type="match status" value="1"/>
</dbReference>
<dbReference type="CDD" id="cd06587">
    <property type="entry name" value="VOC"/>
    <property type="match status" value="1"/>
</dbReference>
<name>A0ABV5KUD3_9BACL</name>
<protein>
    <submittedName>
        <fullName evidence="2">GyrI-like domain-containing protein</fullName>
    </submittedName>
</protein>
<evidence type="ECO:0000313" key="2">
    <source>
        <dbReference type="EMBL" id="MFB9328835.1"/>
    </source>
</evidence>
<dbReference type="InterPro" id="IPR029068">
    <property type="entry name" value="Glyas_Bleomycin-R_OHBP_Dase"/>
</dbReference>
<gene>
    <name evidence="2" type="ORF">ACFFSY_23110</name>
</gene>
<reference evidence="2 3" key="1">
    <citation type="submission" date="2024-09" db="EMBL/GenBank/DDBJ databases">
        <authorList>
            <person name="Sun Q."/>
            <person name="Mori K."/>
        </authorList>
    </citation>
    <scope>NUCLEOTIDE SEQUENCE [LARGE SCALE GENOMIC DNA]</scope>
    <source>
        <strain evidence="2 3">TISTR 2452</strain>
    </source>
</reference>
<dbReference type="SMART" id="SM00871">
    <property type="entry name" value="AraC_E_bind"/>
    <property type="match status" value="1"/>
</dbReference>
<proteinExistence type="predicted"/>
<dbReference type="SUPFAM" id="SSF54593">
    <property type="entry name" value="Glyoxalase/Bleomycin resistance protein/Dihydroxybiphenyl dioxygenase"/>
    <property type="match status" value="1"/>
</dbReference>
<sequence length="317" mass="35701">MMNKPMKPMTEGYKPTSLPLALKVIAGGLRHKEQFPSYGTVMEGERTMTAHLDHQKPNLIHNVRDVRQAAEWYRDNLGFEIGPHEFGSFAEMLLGGQYMFHLTPARGAVTPHPSPVFSFASLDIEMTHRMLQERGVAVDPIRWFPDYSSFAFRDLDGNAVLVSQSFEIRMRDVESIHLVGYRLTLPEVADRIALIQEAAQALRARAGEIAGALDPFFMIGAHLPGQADYWVGLQVSTSANIPAGMEAVTLPGRRYAVKWHYGLRSGVQATYQRMHELLEQAGMTPDPQAWRIEMTRNWGSKAEDEELEMDLYLAVET</sequence>
<dbReference type="Pfam" id="PF06445">
    <property type="entry name" value="GyrI-like"/>
    <property type="match status" value="1"/>
</dbReference>
<evidence type="ECO:0000313" key="3">
    <source>
        <dbReference type="Proteomes" id="UP001589747"/>
    </source>
</evidence>
<dbReference type="InterPro" id="IPR010499">
    <property type="entry name" value="AraC_E-bd"/>
</dbReference>
<dbReference type="InterPro" id="IPR029442">
    <property type="entry name" value="GyrI-like"/>
</dbReference>
<dbReference type="Gene3D" id="3.10.180.10">
    <property type="entry name" value="2,3-Dihydroxybiphenyl 1,2-Dioxygenase, domain 1"/>
    <property type="match status" value="1"/>
</dbReference>
<keyword evidence="3" id="KW-1185">Reference proteome</keyword>
<accession>A0ABV5KUD3</accession>
<dbReference type="Proteomes" id="UP001589747">
    <property type="component" value="Unassembled WGS sequence"/>
</dbReference>
<dbReference type="EMBL" id="JBHMDO010000038">
    <property type="protein sequence ID" value="MFB9328835.1"/>
    <property type="molecule type" value="Genomic_DNA"/>
</dbReference>
<evidence type="ECO:0000259" key="1">
    <source>
        <dbReference type="SMART" id="SM00871"/>
    </source>
</evidence>
<dbReference type="Pfam" id="PF00903">
    <property type="entry name" value="Glyoxalase"/>
    <property type="match status" value="1"/>
</dbReference>
<dbReference type="InterPro" id="IPR011256">
    <property type="entry name" value="Reg_factor_effector_dom_sf"/>
</dbReference>
<feature type="domain" description="AraC effector-binding" evidence="1">
    <location>
        <begin position="166"/>
        <end position="316"/>
    </location>
</feature>
<comment type="caution">
    <text evidence="2">The sequence shown here is derived from an EMBL/GenBank/DDBJ whole genome shotgun (WGS) entry which is preliminary data.</text>
</comment>
<organism evidence="2 3">
    <name type="scientific">Paenibacillus aurantiacus</name>
    <dbReference type="NCBI Taxonomy" id="1936118"/>
    <lineage>
        <taxon>Bacteria</taxon>
        <taxon>Bacillati</taxon>
        <taxon>Bacillota</taxon>
        <taxon>Bacilli</taxon>
        <taxon>Bacillales</taxon>
        <taxon>Paenibacillaceae</taxon>
        <taxon>Paenibacillus</taxon>
    </lineage>
</organism>
<dbReference type="RefSeq" id="WP_377498533.1">
    <property type="nucleotide sequence ID" value="NZ_JBHMDO010000038.1"/>
</dbReference>
<dbReference type="InterPro" id="IPR004360">
    <property type="entry name" value="Glyas_Fos-R_dOase_dom"/>
</dbReference>